<dbReference type="Proteomes" id="UP000677687">
    <property type="component" value="Unassembled WGS sequence"/>
</dbReference>
<proteinExistence type="predicted"/>
<keyword evidence="1" id="KW-0472">Membrane</keyword>
<organism evidence="2 3">
    <name type="scientific">Candidatus Iainarchaeum sp</name>
    <dbReference type="NCBI Taxonomy" id="3101447"/>
    <lineage>
        <taxon>Archaea</taxon>
        <taxon>Candidatus Iainarchaeota</taxon>
        <taxon>Candidatus Iainarchaeia</taxon>
        <taxon>Candidatus Iainarchaeales</taxon>
        <taxon>Candidatus Iainarchaeaceae</taxon>
        <taxon>Candidatus Iainarchaeum</taxon>
    </lineage>
</organism>
<keyword evidence="1" id="KW-1133">Transmembrane helix</keyword>
<evidence type="ECO:0000313" key="2">
    <source>
        <dbReference type="EMBL" id="MBS3057321.1"/>
    </source>
</evidence>
<sequence>MEIIQRMARLCRNNPVPAVLVSAIIVLLALNFIFIGGKGTGAEDKNISYFKEMIEGTHAQIGEILSDASAMEPREITPDMNAEEQSRTVLLNSLQESLKNDVSWLAERENSIYLQSLGAKEKSEMIALANSETALLIAAMQVIMLNSGAIKTAAGFYSDSESVIEEAHAASDGISIGYFSVGEEFASLLQDTALGRAEIETGVAELMGEYLELRKAQLGNAGRLGSADSKEIEFVEALKLLSLQYFTETSSGE</sequence>
<keyword evidence="1" id="KW-0812">Transmembrane</keyword>
<evidence type="ECO:0000313" key="3">
    <source>
        <dbReference type="Proteomes" id="UP000677687"/>
    </source>
</evidence>
<dbReference type="EMBL" id="JAGVWD010000021">
    <property type="protein sequence ID" value="MBS3057321.1"/>
    <property type="molecule type" value="Genomic_DNA"/>
</dbReference>
<reference evidence="2" key="1">
    <citation type="submission" date="2021-03" db="EMBL/GenBank/DDBJ databases">
        <authorList>
            <person name="Jaffe A."/>
        </authorList>
    </citation>
    <scope>NUCLEOTIDE SEQUENCE</scope>
    <source>
        <strain evidence="2">RIFCSPHIGHO2_01_FULL_AR10_44_11</strain>
    </source>
</reference>
<comment type="caution">
    <text evidence="2">The sequence shown here is derived from an EMBL/GenBank/DDBJ whole genome shotgun (WGS) entry which is preliminary data.</text>
</comment>
<reference evidence="2" key="2">
    <citation type="submission" date="2021-05" db="EMBL/GenBank/DDBJ databases">
        <title>Protein family content uncovers lineage relationships and bacterial pathway maintenance mechanisms in DPANN archaea.</title>
        <authorList>
            <person name="Castelle C.J."/>
            <person name="Meheust R."/>
            <person name="Jaffe A.L."/>
            <person name="Seitz K."/>
            <person name="Gong X."/>
            <person name="Baker B.J."/>
            <person name="Banfield J.F."/>
        </authorList>
    </citation>
    <scope>NUCLEOTIDE SEQUENCE</scope>
    <source>
        <strain evidence="2">RIFCSPHIGHO2_01_FULL_AR10_44_11</strain>
    </source>
</reference>
<dbReference type="AlphaFoldDB" id="A0A8T4KSJ0"/>
<evidence type="ECO:0000256" key="1">
    <source>
        <dbReference type="SAM" id="Phobius"/>
    </source>
</evidence>
<feature type="transmembrane region" description="Helical" evidence="1">
    <location>
        <begin position="16"/>
        <end position="35"/>
    </location>
</feature>
<protein>
    <submittedName>
        <fullName evidence="2">Uncharacterized protein</fullName>
    </submittedName>
</protein>
<gene>
    <name evidence="2" type="ORF">J4415_01705</name>
</gene>
<name>A0A8T4KSJ0_9ARCH</name>
<accession>A0A8T4KSJ0</accession>